<feature type="region of interest" description="Disordered" evidence="9">
    <location>
        <begin position="760"/>
        <end position="804"/>
    </location>
</feature>
<keyword evidence="3 8" id="KW-0863">Zinc-finger</keyword>
<feature type="compositionally biased region" description="Low complexity" evidence="9">
    <location>
        <begin position="760"/>
        <end position="787"/>
    </location>
</feature>
<feature type="compositionally biased region" description="Basic residues" evidence="9">
    <location>
        <begin position="1503"/>
        <end position="1515"/>
    </location>
</feature>
<dbReference type="CDD" id="cd15552">
    <property type="entry name" value="PHD_PHF3_like"/>
    <property type="match status" value="1"/>
</dbReference>
<dbReference type="Pfam" id="PF07533">
    <property type="entry name" value="BRK"/>
    <property type="match status" value="1"/>
</dbReference>
<dbReference type="PANTHER" id="PTHR46174">
    <property type="entry name" value="CXXC-TYPE ZINC FINGER PROTEIN 1"/>
    <property type="match status" value="1"/>
</dbReference>
<evidence type="ECO:0000259" key="10">
    <source>
        <dbReference type="PROSITE" id="PS50016"/>
    </source>
</evidence>
<feature type="compositionally biased region" description="Low complexity" evidence="9">
    <location>
        <begin position="830"/>
        <end position="845"/>
    </location>
</feature>
<feature type="compositionally biased region" description="Polar residues" evidence="9">
    <location>
        <begin position="846"/>
        <end position="869"/>
    </location>
</feature>
<dbReference type="SUPFAM" id="SSF57903">
    <property type="entry name" value="FYVE/PHD zinc finger"/>
    <property type="match status" value="1"/>
</dbReference>
<keyword evidence="11" id="KW-1185">Reference proteome</keyword>
<evidence type="ECO:0000256" key="8">
    <source>
        <dbReference type="PROSITE-ProRule" id="PRU00146"/>
    </source>
</evidence>
<feature type="region of interest" description="Disordered" evidence="9">
    <location>
        <begin position="1500"/>
        <end position="1522"/>
    </location>
</feature>
<keyword evidence="6" id="KW-0804">Transcription</keyword>
<feature type="compositionally biased region" description="Low complexity" evidence="9">
    <location>
        <begin position="560"/>
        <end position="571"/>
    </location>
</feature>
<feature type="compositionally biased region" description="Polar residues" evidence="9">
    <location>
        <begin position="68"/>
        <end position="85"/>
    </location>
</feature>
<feature type="compositionally biased region" description="Basic and acidic residues" evidence="9">
    <location>
        <begin position="1643"/>
        <end position="1658"/>
    </location>
</feature>
<dbReference type="PROSITE" id="PS50016">
    <property type="entry name" value="ZF_PHD_2"/>
    <property type="match status" value="1"/>
</dbReference>
<comment type="subcellular location">
    <subcellularLocation>
        <location evidence="1">Nucleus</location>
    </subcellularLocation>
</comment>
<keyword evidence="4" id="KW-0862">Zinc</keyword>
<evidence type="ECO:0000313" key="11">
    <source>
        <dbReference type="Proteomes" id="UP000050795"/>
    </source>
</evidence>
<feature type="compositionally biased region" description="Basic residues" evidence="9">
    <location>
        <begin position="1695"/>
        <end position="1708"/>
    </location>
</feature>
<feature type="compositionally biased region" description="Basic residues" evidence="9">
    <location>
        <begin position="1659"/>
        <end position="1669"/>
    </location>
</feature>
<keyword evidence="5" id="KW-0805">Transcription regulation</keyword>
<evidence type="ECO:0000256" key="1">
    <source>
        <dbReference type="ARBA" id="ARBA00004123"/>
    </source>
</evidence>
<dbReference type="GO" id="GO:0048188">
    <property type="term" value="C:Set1C/COMPASS complex"/>
    <property type="evidence" value="ECO:0007669"/>
    <property type="project" value="InterPro"/>
</dbReference>
<feature type="region of interest" description="Disordered" evidence="9">
    <location>
        <begin position="68"/>
        <end position="159"/>
    </location>
</feature>
<reference evidence="11" key="1">
    <citation type="submission" date="2022-06" db="EMBL/GenBank/DDBJ databases">
        <authorList>
            <person name="Berger JAMES D."/>
            <person name="Berger JAMES D."/>
        </authorList>
    </citation>
    <scope>NUCLEOTIDE SEQUENCE [LARGE SCALE GENOMIC DNA]</scope>
</reference>
<feature type="region of interest" description="Disordered" evidence="9">
    <location>
        <begin position="559"/>
        <end position="600"/>
    </location>
</feature>
<evidence type="ECO:0000256" key="4">
    <source>
        <dbReference type="ARBA" id="ARBA00022833"/>
    </source>
</evidence>
<dbReference type="InterPro" id="IPR006576">
    <property type="entry name" value="BRK_domain"/>
</dbReference>
<feature type="compositionally biased region" description="Basic and acidic residues" evidence="9">
    <location>
        <begin position="88"/>
        <end position="103"/>
    </location>
</feature>
<feature type="compositionally biased region" description="Low complexity" evidence="9">
    <location>
        <begin position="581"/>
        <end position="593"/>
    </location>
</feature>
<feature type="region of interest" description="Disordered" evidence="9">
    <location>
        <begin position="1257"/>
        <end position="1276"/>
    </location>
</feature>
<feature type="compositionally biased region" description="Low complexity" evidence="9">
    <location>
        <begin position="1628"/>
        <end position="1638"/>
    </location>
</feature>
<proteinExistence type="predicted"/>
<dbReference type="InterPro" id="IPR011011">
    <property type="entry name" value="Znf_FYVE_PHD"/>
</dbReference>
<evidence type="ECO:0000256" key="6">
    <source>
        <dbReference type="ARBA" id="ARBA00023163"/>
    </source>
</evidence>
<sequence>MELKILHHNYSVRFWFANIFVVVEDLTPDFHHADIMSLENFSLDDFDTIHQSDDGLNSFEHAHNNSLASSTGCDVSVASTTQTRRQSARLEAKQKMKKMHGDYDEGVSEDGQEIRSPGGGTRKRRSVKASDSTRQNRTKSQSKRSHGGGSSNYSSDSDDDAPDRIWCICRQPCGERFMICCDLCDEWYHGDCVGIAPEEGKRMEMNEIEFICDTCKLMSNYANESYQFQFQSFLDSDDFAIFDTTESPGGLLPLPPLSLLPNGLTTADIMTSLELHLREGSGEEEEQQQQDAEECDKELLTSLPDADDVDGDGTGNTTKTKVTPRQQPLPPSSRTTTASAVAVAATTTATTTLKSSISESLSTSVNSVDEAAFTVNTNENESSANKSSVNSSPIPLPTTSTSVTDNLSSSVQVTTKNSLSSSNTKKKKPRLNLTRETLNNNNNNNGGPPVKSTNLCLGPNCSRTINPQISLYCGNKCLKAYGMNVLRIVCGKHELDSHDKSNRENRVVDTRKPLVVLDRKSGTVLNGTRAPTSDTLIEFLSAHPTYQVVYNRQLNEKSQKSQSLNLSSKDSGQNEAHVNKTTSSTNDSSRSSSEGNNQQSLAPENIAQLRKKYQNLLFGLLEKRTLLSRHIFTVNRSKLKALAIELENVISSRNNLASPSKDSLQTDFSVYQAQLRLFLNCLEIVSQEKSEAVNTASVVSTSTTDPSIIVTLKDQFFDSLITGALKPSDLAHCQDVKTLESIVKRARIAEKAHVKISSTLSSSVNNNVNKSSSSSHPSSTQTSAPTSVENKTSTNNEPIDTTSEHGKHLYDMHCKRCTTHGQKKPSMKQSSLSSLLHPSKKSIPSASSDPGVSSLSMKTEPVDSSSGSTPLGGKASPVDPSPSGAIHLSKSSISPAVSTTTTTTTTPSQQDTTIPILTKLSMKCSDEQRDSSAAKKSNATRHLNIKRDSSVVQNSTKIKSNHPHPMHSSVEQYSPALSSSSVFTSHDDNNPISPKSLTGVLPAYSASTTTTTTPSLVSTGLLDLPLPPAMLNSTMNTSKPSRIPQSDKNNNNGMSVKPSSTTSDDVNHMNSCLWSGRLSLSTQYSGREHVYSLEINAYPFGCIHAKSSVHLTDKLKSWMEGLLSSSSSSSDKPNSLVVIRGVNLVSLPVYLGQTLLDANQPRELFAFHITPKSKQMSPIYADIFNHLKTINACGSLEPRFSGAHDCLLYPLSADTNLFNALLPSNLLAKFNMINCNDGVVLSENHLLIILTMTTTLTTTTPPPPRPPTPPAAASKSVCVTPSIKSDMSSPLPPSLTSPTVVSNYVEEEKMRIIDDTTTTDITTEKMSVVSSLPVEDTSLNNTSYILPRFIQPIVEENGVSSIKYEEQEVPTASATVATISINSSGDIDLRPLTTMGTPIGVNTSQQSYHQSIRPSSPIQPQQPDWYYPSLSTEDVDYREYIPQPHEHHPHHPQQERLPPHHQDDDMNPRPSMLSPIDPNINNNIVPLQQSVSNHDYSYYHEQRQHRRDQRGYNRSRSHEKAYYPTVGHKRLHSKERLDDYYNCYSLKPSGSKHLLPDPSGYKMMKNKKTKKQDQSRRHFYSSPVSTNYGNNNNNNNRERKPSLLPPISIDIPRSNRRDALLPTPPAQSSSTTSSFSSSARLKLFHDRDHDRDHDYDYHRSRKQSPRRRSSPSSSPPSYTSHSTTAPVVVVHHYNHDHRHHHHHPRRSRGGGDGGGGHSRHSHYQR</sequence>
<evidence type="ECO:0000256" key="3">
    <source>
        <dbReference type="ARBA" id="ARBA00022771"/>
    </source>
</evidence>
<evidence type="ECO:0000256" key="2">
    <source>
        <dbReference type="ARBA" id="ARBA00022723"/>
    </source>
</evidence>
<feature type="compositionally biased region" description="Basic and acidic residues" evidence="9">
    <location>
        <begin position="924"/>
        <end position="933"/>
    </location>
</feature>
<feature type="compositionally biased region" description="Low complexity" evidence="9">
    <location>
        <begin position="377"/>
        <end position="404"/>
    </location>
</feature>
<dbReference type="InterPro" id="IPR037259">
    <property type="entry name" value="BRK_sf"/>
</dbReference>
<feature type="region of interest" description="Disordered" evidence="9">
    <location>
        <begin position="377"/>
        <end position="450"/>
    </location>
</feature>
<dbReference type="SUPFAM" id="SSF160481">
    <property type="entry name" value="BRK domain-like"/>
    <property type="match status" value="1"/>
</dbReference>
<evidence type="ECO:0000313" key="12">
    <source>
        <dbReference type="WBParaSite" id="TREG1_110240.2"/>
    </source>
</evidence>
<keyword evidence="2" id="KW-0479">Metal-binding</keyword>
<feature type="compositionally biased region" description="Low complexity" evidence="9">
    <location>
        <begin position="898"/>
        <end position="912"/>
    </location>
</feature>
<feature type="region of interest" description="Disordered" evidence="9">
    <location>
        <begin position="1404"/>
        <end position="1424"/>
    </location>
</feature>
<dbReference type="PANTHER" id="PTHR46174:SF1">
    <property type="entry name" value="CXXC-TYPE ZINC FINGER PROTEIN 1"/>
    <property type="match status" value="1"/>
</dbReference>
<dbReference type="WBParaSite" id="TREG1_110240.2">
    <property type="protein sequence ID" value="TREG1_110240.2"/>
    <property type="gene ID" value="TREG1_110240"/>
</dbReference>
<feature type="region of interest" description="Disordered" evidence="9">
    <location>
        <begin position="1034"/>
        <end position="1064"/>
    </location>
</feature>
<feature type="region of interest" description="Disordered" evidence="9">
    <location>
        <begin position="1695"/>
        <end position="1725"/>
    </location>
</feature>
<dbReference type="Pfam" id="PF00628">
    <property type="entry name" value="PHD"/>
    <property type="match status" value="1"/>
</dbReference>
<feature type="region of interest" description="Disordered" evidence="9">
    <location>
        <begin position="924"/>
        <end position="971"/>
    </location>
</feature>
<name>A0AA85IP46_TRIRE</name>
<feature type="compositionally biased region" description="Low complexity" evidence="9">
    <location>
        <begin position="1670"/>
        <end position="1683"/>
    </location>
</feature>
<reference evidence="12" key="2">
    <citation type="submission" date="2023-11" db="UniProtKB">
        <authorList>
            <consortium name="WormBaseParasite"/>
        </authorList>
    </citation>
    <scope>IDENTIFICATION</scope>
</reference>
<dbReference type="Gene3D" id="3.30.40.10">
    <property type="entry name" value="Zinc/RING finger domain, C3HC4 (zinc finger)"/>
    <property type="match status" value="1"/>
</dbReference>
<feature type="compositionally biased region" description="Low complexity" evidence="9">
    <location>
        <begin position="1410"/>
        <end position="1423"/>
    </location>
</feature>
<keyword evidence="7" id="KW-0539">Nucleus</keyword>
<feature type="region of interest" description="Disordered" evidence="9">
    <location>
        <begin position="1545"/>
        <end position="1683"/>
    </location>
</feature>
<protein>
    <recommendedName>
        <fullName evidence="10">PHD-type domain-containing protein</fullName>
    </recommendedName>
</protein>
<dbReference type="Gene3D" id="3.40.5.120">
    <property type="match status" value="1"/>
</dbReference>
<dbReference type="InterPro" id="IPR019786">
    <property type="entry name" value="Zinc_finger_PHD-type_CS"/>
</dbReference>
<feature type="compositionally biased region" description="Basic and acidic residues" evidence="9">
    <location>
        <begin position="1452"/>
        <end position="1467"/>
    </location>
</feature>
<feature type="compositionally biased region" description="Pro residues" evidence="9">
    <location>
        <begin position="1260"/>
        <end position="1270"/>
    </location>
</feature>
<evidence type="ECO:0000256" key="7">
    <source>
        <dbReference type="ARBA" id="ARBA00023242"/>
    </source>
</evidence>
<dbReference type="Proteomes" id="UP000050795">
    <property type="component" value="Unassembled WGS sequence"/>
</dbReference>
<feature type="region of interest" description="Disordered" evidence="9">
    <location>
        <begin position="302"/>
        <end position="339"/>
    </location>
</feature>
<evidence type="ECO:0000256" key="9">
    <source>
        <dbReference type="SAM" id="MobiDB-lite"/>
    </source>
</evidence>
<dbReference type="InterPro" id="IPR019787">
    <property type="entry name" value="Znf_PHD-finger"/>
</dbReference>
<dbReference type="SMART" id="SM00249">
    <property type="entry name" value="PHD"/>
    <property type="match status" value="1"/>
</dbReference>
<dbReference type="GO" id="GO:0045893">
    <property type="term" value="P:positive regulation of DNA-templated transcription"/>
    <property type="evidence" value="ECO:0007669"/>
    <property type="project" value="TreeGrafter"/>
</dbReference>
<dbReference type="GO" id="GO:0008270">
    <property type="term" value="F:zinc ion binding"/>
    <property type="evidence" value="ECO:0007669"/>
    <property type="project" value="UniProtKB-KW"/>
</dbReference>
<feature type="compositionally biased region" description="Polar residues" evidence="9">
    <location>
        <begin position="788"/>
        <end position="801"/>
    </location>
</feature>
<feature type="region of interest" description="Disordered" evidence="9">
    <location>
        <begin position="1442"/>
        <end position="1483"/>
    </location>
</feature>
<dbReference type="InterPro" id="IPR001965">
    <property type="entry name" value="Znf_PHD"/>
</dbReference>
<feature type="compositionally biased region" description="Low complexity" evidence="9">
    <location>
        <begin position="414"/>
        <end position="423"/>
    </location>
</feature>
<dbReference type="InterPro" id="IPR037869">
    <property type="entry name" value="Spp1/CFP1"/>
</dbReference>
<feature type="compositionally biased region" description="Basic residues" evidence="9">
    <location>
        <begin position="136"/>
        <end position="146"/>
    </location>
</feature>
<accession>A0AA85IP46</accession>
<feature type="domain" description="PHD-type" evidence="10">
    <location>
        <begin position="164"/>
        <end position="218"/>
    </location>
</feature>
<dbReference type="PROSITE" id="PS01359">
    <property type="entry name" value="ZF_PHD_1"/>
    <property type="match status" value="1"/>
</dbReference>
<dbReference type="InterPro" id="IPR013083">
    <property type="entry name" value="Znf_RING/FYVE/PHD"/>
</dbReference>
<feature type="region of interest" description="Disordered" evidence="9">
    <location>
        <begin position="818"/>
        <end position="912"/>
    </location>
</feature>
<evidence type="ECO:0000256" key="5">
    <source>
        <dbReference type="ARBA" id="ARBA00023015"/>
    </source>
</evidence>
<organism evidence="11 12">
    <name type="scientific">Trichobilharzia regenti</name>
    <name type="common">Nasal bird schistosome</name>
    <dbReference type="NCBI Taxonomy" id="157069"/>
    <lineage>
        <taxon>Eukaryota</taxon>
        <taxon>Metazoa</taxon>
        <taxon>Spiralia</taxon>
        <taxon>Lophotrochozoa</taxon>
        <taxon>Platyhelminthes</taxon>
        <taxon>Trematoda</taxon>
        <taxon>Digenea</taxon>
        <taxon>Strigeidida</taxon>
        <taxon>Schistosomatoidea</taxon>
        <taxon>Schistosomatidae</taxon>
        <taxon>Trichobilharzia</taxon>
    </lineage>
</organism>